<name>A0A6H5H7L9_9HEMI</name>
<proteinExistence type="predicted"/>
<reference evidence="2 3" key="1">
    <citation type="submission" date="2020-02" db="EMBL/GenBank/DDBJ databases">
        <authorList>
            <person name="Ferguson B K."/>
        </authorList>
    </citation>
    <scope>NUCLEOTIDE SEQUENCE [LARGE SCALE GENOMIC DNA]</scope>
</reference>
<sequence length="177" mass="19269">MNLHVKITKESVCPDGLWDEEENGLTCDTDLRPYHTSDRSPPHPTTETQTLFSDWLMLWICSLWRTCINESVPTSSLGVSSNFLPRSQFQHPPWESVPTPRESVSTSSLGVSSIFLPGSQFQLPSWESVPTPSLGVSSNSLGISSNSLGVTSESMGVSSNFFPGSQNQPPPGSQLSL</sequence>
<dbReference type="EMBL" id="CADCXU010025284">
    <property type="protein sequence ID" value="CAB0012328.1"/>
    <property type="molecule type" value="Genomic_DNA"/>
</dbReference>
<evidence type="ECO:0000313" key="3">
    <source>
        <dbReference type="Proteomes" id="UP000479000"/>
    </source>
</evidence>
<evidence type="ECO:0000313" key="2">
    <source>
        <dbReference type="EMBL" id="CAB0012329.1"/>
    </source>
</evidence>
<accession>A0A6H5H7L9</accession>
<dbReference type="AlphaFoldDB" id="A0A6H5H7L9"/>
<dbReference type="EMBL" id="CADCXU010025285">
    <property type="protein sequence ID" value="CAB0012329.1"/>
    <property type="molecule type" value="Genomic_DNA"/>
</dbReference>
<dbReference type="Proteomes" id="UP000479000">
    <property type="component" value="Unassembled WGS sequence"/>
</dbReference>
<organism evidence="2 3">
    <name type="scientific">Nesidiocoris tenuis</name>
    <dbReference type="NCBI Taxonomy" id="355587"/>
    <lineage>
        <taxon>Eukaryota</taxon>
        <taxon>Metazoa</taxon>
        <taxon>Ecdysozoa</taxon>
        <taxon>Arthropoda</taxon>
        <taxon>Hexapoda</taxon>
        <taxon>Insecta</taxon>
        <taxon>Pterygota</taxon>
        <taxon>Neoptera</taxon>
        <taxon>Paraneoptera</taxon>
        <taxon>Hemiptera</taxon>
        <taxon>Heteroptera</taxon>
        <taxon>Panheteroptera</taxon>
        <taxon>Cimicomorpha</taxon>
        <taxon>Miridae</taxon>
        <taxon>Dicyphina</taxon>
        <taxon>Nesidiocoris</taxon>
    </lineage>
</organism>
<protein>
    <submittedName>
        <fullName evidence="2">Uncharacterized protein</fullName>
    </submittedName>
</protein>
<gene>
    <name evidence="1" type="ORF">NTEN_LOCUS17078</name>
    <name evidence="2" type="ORF">NTEN_LOCUS17079</name>
</gene>
<keyword evidence="3" id="KW-1185">Reference proteome</keyword>
<evidence type="ECO:0000313" key="1">
    <source>
        <dbReference type="EMBL" id="CAB0012328.1"/>
    </source>
</evidence>